<protein>
    <submittedName>
        <fullName evidence="1">Uncharacterized protein</fullName>
    </submittedName>
</protein>
<dbReference type="AlphaFoldDB" id="A0A4Y7JBB9"/>
<dbReference type="Proteomes" id="UP000316621">
    <property type="component" value="Chromosome 4"/>
</dbReference>
<dbReference type="EMBL" id="CM010718">
    <property type="protein sequence ID" value="RZC58107.1"/>
    <property type="molecule type" value="Genomic_DNA"/>
</dbReference>
<reference evidence="1 2" key="1">
    <citation type="journal article" date="2018" name="Science">
        <title>The opium poppy genome and morphinan production.</title>
        <authorList>
            <person name="Guo L."/>
            <person name="Winzer T."/>
            <person name="Yang X."/>
            <person name="Li Y."/>
            <person name="Ning Z."/>
            <person name="He Z."/>
            <person name="Teodor R."/>
            <person name="Lu Y."/>
            <person name="Bowser T.A."/>
            <person name="Graham I.A."/>
            <person name="Ye K."/>
        </authorList>
    </citation>
    <scope>NUCLEOTIDE SEQUENCE [LARGE SCALE GENOMIC DNA]</scope>
    <source>
        <strain evidence="2">cv. HN1</strain>
        <tissue evidence="1">Leaves</tissue>
    </source>
</reference>
<dbReference type="Gramene" id="RZC58107">
    <property type="protein sequence ID" value="RZC58107"/>
    <property type="gene ID" value="C5167_005414"/>
</dbReference>
<evidence type="ECO:0000313" key="2">
    <source>
        <dbReference type="Proteomes" id="UP000316621"/>
    </source>
</evidence>
<organism evidence="1 2">
    <name type="scientific">Papaver somniferum</name>
    <name type="common">Opium poppy</name>
    <dbReference type="NCBI Taxonomy" id="3469"/>
    <lineage>
        <taxon>Eukaryota</taxon>
        <taxon>Viridiplantae</taxon>
        <taxon>Streptophyta</taxon>
        <taxon>Embryophyta</taxon>
        <taxon>Tracheophyta</taxon>
        <taxon>Spermatophyta</taxon>
        <taxon>Magnoliopsida</taxon>
        <taxon>Ranunculales</taxon>
        <taxon>Papaveraceae</taxon>
        <taxon>Papaveroideae</taxon>
        <taxon>Papaver</taxon>
    </lineage>
</organism>
<gene>
    <name evidence="1" type="ORF">C5167_005414</name>
</gene>
<name>A0A4Y7JBB9_PAPSO</name>
<proteinExistence type="predicted"/>
<evidence type="ECO:0000313" key="1">
    <source>
        <dbReference type="EMBL" id="RZC58107.1"/>
    </source>
</evidence>
<keyword evidence="2" id="KW-1185">Reference proteome</keyword>
<sequence>MVIMSSTTSLLLSEKGCWWLQNEFSEQEEEFAIAAGTLQVMGSAKDYRVMAGVSGAFGLIELMMDAELIRNFGMTETVKDLVYGSDGRRSLDLVAGVVLKLVMYELQAVVMLQKCDDDDGLQDCALKINAPNLVSFTYHGWVEKEYFLSSFQTLESASVWLCVPRGRKIGAATISVADEFVNIVPIFHNLEKLLLELEVTIDKSVFPLLKAAPNLTHLEFNEISTQNL</sequence>
<accession>A0A4Y7JBB9</accession>